<dbReference type="GO" id="GO:0004022">
    <property type="term" value="F:alcohol dehydrogenase (NAD+) activity"/>
    <property type="evidence" value="ECO:0007669"/>
    <property type="project" value="TreeGrafter"/>
</dbReference>
<dbReference type="RefSeq" id="WP_014557327.1">
    <property type="nucleotide sequence ID" value="NC_017461.1"/>
</dbReference>
<keyword evidence="7" id="KW-1185">Reference proteome</keyword>
<sequence length="411" mass="45068">MENLKEDLEDFLKMNLESIFTLTPARPVTYFGVGAIRMISEISKNLKSKGIDRAIIVTDPIVWQSTKVEQYIKPALEENGIEFTIYDKVRPNPTYASCDELANIAREFNAKVFITVGGGSHNDTAKTAAALLKNPGKTAKDLYEKIILINEAIPVVSINTTHGTGSELDKYAVAQSDGGYKPAIAGPGLYPVFAIEDPALTLTLPKRQTLSTALDAFHHSFEAATTKTRNPYSTLLSKTAIRLIAKWLPVAANEPNNIAARYWLMYASAIAGISFDIASLHLTHTLEHPMSALNPKTPHGIGLTAIFPAVLNVTYKIFPELSADLLSSIIPDLKGVPGEAEYAEREIEKWFASIGVPDKLTDLGFTDKDVDRLVENAITSPMTPLMAATSPVEVTKEVVRFIYERSLRPIH</sequence>
<dbReference type="EMBL" id="CP003423">
    <property type="protein sequence ID" value="AFH42178.1"/>
    <property type="molecule type" value="Genomic_DNA"/>
</dbReference>
<keyword evidence="2" id="KW-0560">Oxidoreductase</keyword>
<dbReference type="PROSITE" id="PS00913">
    <property type="entry name" value="ADH_IRON_1"/>
    <property type="match status" value="1"/>
</dbReference>
<dbReference type="Gene3D" id="3.40.50.1970">
    <property type="match status" value="1"/>
</dbReference>
<dbReference type="Pfam" id="PF25137">
    <property type="entry name" value="ADH_Fe_C"/>
    <property type="match status" value="1"/>
</dbReference>
<dbReference type="PANTHER" id="PTHR11496:SF102">
    <property type="entry name" value="ALCOHOL DEHYDROGENASE 4"/>
    <property type="match status" value="1"/>
</dbReference>
<dbReference type="InterPro" id="IPR056798">
    <property type="entry name" value="ADH_Fe_C"/>
</dbReference>
<evidence type="ECO:0000313" key="6">
    <source>
        <dbReference type="EMBL" id="AFH42178.1"/>
    </source>
</evidence>
<dbReference type="InterPro" id="IPR001670">
    <property type="entry name" value="ADH_Fe/GldA"/>
</dbReference>
<dbReference type="HOGENOM" id="CLU_007207_0_4_2"/>
<dbReference type="FunCoup" id="H9ZZM1">
    <property type="interactions" value="6"/>
</dbReference>
<dbReference type="GO" id="GO:0046872">
    <property type="term" value="F:metal ion binding"/>
    <property type="evidence" value="ECO:0007669"/>
    <property type="project" value="InterPro"/>
</dbReference>
<reference evidence="7" key="1">
    <citation type="submission" date="2012-03" db="EMBL/GenBank/DDBJ databases">
        <title>Fervidicoccus fontis complete genome analysis confirms its distinct phylogenetic position and predicts its environmental function.</title>
        <authorList>
            <person name="Lebedinsky A.V."/>
            <person name="Mardanov A.V."/>
            <person name="Gumerov V.M."/>
            <person name="Beletsky A.V."/>
            <person name="Kublanov I.V."/>
            <person name="Perevalova A.A."/>
            <person name="Bonch-Osmolovskaya E.A."/>
            <person name="Ravin N.V."/>
            <person name="Skryabin K.G."/>
        </authorList>
    </citation>
    <scope>NUCLEOTIDE SEQUENCE [LARGE SCALE GENOMIC DNA]</scope>
    <source>
        <strain evidence="7">DSM 19380 / VKM B-2539 / Kam940</strain>
    </source>
</reference>
<dbReference type="AlphaFoldDB" id="H9ZZM1"/>
<evidence type="ECO:0000259" key="4">
    <source>
        <dbReference type="Pfam" id="PF00465"/>
    </source>
</evidence>
<evidence type="ECO:0000256" key="2">
    <source>
        <dbReference type="ARBA" id="ARBA00023002"/>
    </source>
</evidence>
<dbReference type="eggNOG" id="arCOG00984">
    <property type="taxonomic scope" value="Archaea"/>
</dbReference>
<dbReference type="InterPro" id="IPR045910">
    <property type="entry name" value="AdhA-like"/>
</dbReference>
<gene>
    <name evidence="6" type="ordered locus">FFONT_0187</name>
</gene>
<feature type="domain" description="Alcohol dehydrogenase iron-type/glycerol dehydrogenase GldA" evidence="4">
    <location>
        <begin position="29"/>
        <end position="198"/>
    </location>
</feature>
<reference evidence="6 7" key="2">
    <citation type="journal article" date="2014" name="Extremophiles">
        <title>Analysis of the complete genome of Fervidococcus fontis confirms the distinct phylogenetic position of the order Fervidicoccales and suggests its environmental function.</title>
        <authorList>
            <person name="Lebedinsky A.V."/>
            <person name="Mardanov A.V."/>
            <person name="Kublanov I.V."/>
            <person name="Gumerov V.M."/>
            <person name="Beletsky A.V."/>
            <person name="Perevalova A.A."/>
            <person name="Bidzhieva S.Kh."/>
            <person name="Bonch-Osmolovskaya E.A."/>
            <person name="Skryabin K.G."/>
            <person name="Ravin N.V."/>
        </authorList>
    </citation>
    <scope>NUCLEOTIDE SEQUENCE [LARGE SCALE GENOMIC DNA]</scope>
    <source>
        <strain evidence="7">DSM 19380 / VKM B-2539 / Kam940</strain>
    </source>
</reference>
<evidence type="ECO:0000256" key="1">
    <source>
        <dbReference type="ARBA" id="ARBA00007358"/>
    </source>
</evidence>
<evidence type="ECO:0000313" key="7">
    <source>
        <dbReference type="Proteomes" id="UP000007391"/>
    </source>
</evidence>
<dbReference type="GeneID" id="12449254"/>
<dbReference type="InterPro" id="IPR018211">
    <property type="entry name" value="ADH_Fe_CS"/>
</dbReference>
<organism evidence="6 7">
    <name type="scientific">Fervidicoccus fontis (strain DSM 19380 / JCM 18336 / VKM B-2539 / Kam940)</name>
    <dbReference type="NCBI Taxonomy" id="1163730"/>
    <lineage>
        <taxon>Archaea</taxon>
        <taxon>Thermoproteota</taxon>
        <taxon>Thermoprotei</taxon>
        <taxon>Fervidicoccales</taxon>
        <taxon>Fervidicoccaceae</taxon>
        <taxon>Fervidicoccus</taxon>
    </lineage>
</organism>
<dbReference type="InterPro" id="IPR039697">
    <property type="entry name" value="Alcohol_dehydrogenase_Fe"/>
</dbReference>
<dbReference type="InParanoid" id="H9ZZM1"/>
<accession>H9ZZM1</accession>
<evidence type="ECO:0000256" key="3">
    <source>
        <dbReference type="ARBA" id="ARBA00023027"/>
    </source>
</evidence>
<comment type="similarity">
    <text evidence="1">Belongs to the iron-containing alcohol dehydrogenase family.</text>
</comment>
<feature type="domain" description="Fe-containing alcohol dehydrogenase-like C-terminal" evidence="5">
    <location>
        <begin position="209"/>
        <end position="406"/>
    </location>
</feature>
<dbReference type="STRING" id="1163730.FFONT_0187"/>
<keyword evidence="3" id="KW-0520">NAD</keyword>
<dbReference type="Proteomes" id="UP000007391">
    <property type="component" value="Chromosome"/>
</dbReference>
<proteinExistence type="inferred from homology"/>
<dbReference type="SUPFAM" id="SSF56796">
    <property type="entry name" value="Dehydroquinate synthase-like"/>
    <property type="match status" value="1"/>
</dbReference>
<name>H9ZZM1_FERFK</name>
<dbReference type="FunFam" id="3.40.50.1970:FF:000003">
    <property type="entry name" value="Alcohol dehydrogenase, iron-containing"/>
    <property type="match status" value="1"/>
</dbReference>
<dbReference type="KEGG" id="ffo:FFONT_0187"/>
<dbReference type="CDD" id="cd08186">
    <property type="entry name" value="Fe-ADH-like"/>
    <property type="match status" value="1"/>
</dbReference>
<dbReference type="PANTHER" id="PTHR11496">
    <property type="entry name" value="ALCOHOL DEHYDROGENASE"/>
    <property type="match status" value="1"/>
</dbReference>
<dbReference type="Gene3D" id="1.20.1090.10">
    <property type="entry name" value="Dehydroquinate synthase-like - alpha domain"/>
    <property type="match status" value="1"/>
</dbReference>
<dbReference type="Pfam" id="PF00465">
    <property type="entry name" value="Fe-ADH"/>
    <property type="match status" value="1"/>
</dbReference>
<evidence type="ECO:0000259" key="5">
    <source>
        <dbReference type="Pfam" id="PF25137"/>
    </source>
</evidence>
<protein>
    <submittedName>
        <fullName evidence="6">Alcohol dehydrogenase</fullName>
    </submittedName>
</protein>